<keyword evidence="4" id="KW-0949">S-adenosyl-L-methionine</keyword>
<dbReference type="PANTHER" id="PTHR11265:SF0">
    <property type="entry name" value="12S RRNA N4-METHYLCYTIDINE METHYLTRANSFERASE"/>
    <property type="match status" value="1"/>
</dbReference>
<dbReference type="GO" id="GO:0071424">
    <property type="term" value="F:rRNA (cytosine-N4-)-methyltransferase activity"/>
    <property type="evidence" value="ECO:0007669"/>
    <property type="project" value="TreeGrafter"/>
</dbReference>
<dbReference type="PANTHER" id="PTHR11265">
    <property type="entry name" value="S-ADENOSYL-METHYLTRANSFERASE MRAW"/>
    <property type="match status" value="1"/>
</dbReference>
<keyword evidence="3" id="KW-0808">Transferase</keyword>
<protein>
    <submittedName>
        <fullName evidence="6">Uncharacterized protein</fullName>
    </submittedName>
</protein>
<dbReference type="Proteomes" id="UP000481153">
    <property type="component" value="Unassembled WGS sequence"/>
</dbReference>
<organism evidence="6 7">
    <name type="scientific">Aphanomyces euteiches</name>
    <dbReference type="NCBI Taxonomy" id="100861"/>
    <lineage>
        <taxon>Eukaryota</taxon>
        <taxon>Sar</taxon>
        <taxon>Stramenopiles</taxon>
        <taxon>Oomycota</taxon>
        <taxon>Saprolegniomycetes</taxon>
        <taxon>Saprolegniales</taxon>
        <taxon>Verrucalvaceae</taxon>
        <taxon>Aphanomyces</taxon>
    </lineage>
</organism>
<evidence type="ECO:0000313" key="6">
    <source>
        <dbReference type="EMBL" id="KAF0740514.1"/>
    </source>
</evidence>
<evidence type="ECO:0000313" key="7">
    <source>
        <dbReference type="Proteomes" id="UP000481153"/>
    </source>
</evidence>
<proteinExistence type="inferred from homology"/>
<dbReference type="InterPro" id="IPR002903">
    <property type="entry name" value="RsmH"/>
</dbReference>
<dbReference type="SUPFAM" id="SSF81799">
    <property type="entry name" value="Putative methyltransferase TM0872, insert domain"/>
    <property type="match status" value="1"/>
</dbReference>
<dbReference type="NCBIfam" id="TIGR00006">
    <property type="entry name" value="16S rRNA (cytosine(1402)-N(4))-methyltransferase RsmH"/>
    <property type="match status" value="1"/>
</dbReference>
<feature type="region of interest" description="Disordered" evidence="5">
    <location>
        <begin position="1"/>
        <end position="20"/>
    </location>
</feature>
<dbReference type="GO" id="GO:0070475">
    <property type="term" value="P:rRNA base methylation"/>
    <property type="evidence" value="ECO:0007669"/>
    <property type="project" value="TreeGrafter"/>
</dbReference>
<dbReference type="Gene3D" id="1.10.150.170">
    <property type="entry name" value="Putative methyltransferase TM0872, insert domain"/>
    <property type="match status" value="1"/>
</dbReference>
<dbReference type="SUPFAM" id="SSF53335">
    <property type="entry name" value="S-adenosyl-L-methionine-dependent methyltransferases"/>
    <property type="match status" value="1"/>
</dbReference>
<evidence type="ECO:0000256" key="4">
    <source>
        <dbReference type="ARBA" id="ARBA00022691"/>
    </source>
</evidence>
<dbReference type="AlphaFoldDB" id="A0A6G0XK13"/>
<reference evidence="6 7" key="1">
    <citation type="submission" date="2019-07" db="EMBL/GenBank/DDBJ databases">
        <title>Genomics analysis of Aphanomyces spp. identifies a new class of oomycete effector associated with host adaptation.</title>
        <authorList>
            <person name="Gaulin E."/>
        </authorList>
    </citation>
    <scope>NUCLEOTIDE SEQUENCE [LARGE SCALE GENOMIC DNA]</scope>
    <source>
        <strain evidence="6 7">ATCC 201684</strain>
    </source>
</reference>
<dbReference type="Pfam" id="PF01795">
    <property type="entry name" value="Methyltransf_5"/>
    <property type="match status" value="1"/>
</dbReference>
<evidence type="ECO:0000256" key="3">
    <source>
        <dbReference type="ARBA" id="ARBA00022679"/>
    </source>
</evidence>
<dbReference type="EMBL" id="VJMJ01000051">
    <property type="protein sequence ID" value="KAF0740514.1"/>
    <property type="molecule type" value="Genomic_DNA"/>
</dbReference>
<dbReference type="VEuPathDB" id="FungiDB:AeMF1_003420"/>
<dbReference type="InterPro" id="IPR029063">
    <property type="entry name" value="SAM-dependent_MTases_sf"/>
</dbReference>
<dbReference type="HAMAP" id="MF_01007">
    <property type="entry name" value="16SrRNA_methyltr_H"/>
    <property type="match status" value="1"/>
</dbReference>
<sequence length="354" mass="40139">MAWIPEERSGLDGEARGDTNNVTSIDKTELTHTNFMWVQLRRRAFHHVPVLPKETLELWAAHRNSPDKFYVDGTVGLGGHARLLLEQSSSSTQLLCIDRDPQMLEQAKRGLEAYAGRVHFELGSYKDIKKILPRAGFPAHVDGILVDLGVNSHHLDAGERGFSIYHDGPLDMRFDQSAAIPTAADLVNSLSEVELIKIFTRYGDEPLGKEYAKAIIRRREATAFERTDELKRCVEAIADKWKKKKQGSGKSIHPATRVFQALRIAVNHELDHLEMALPAFIDSLAVDGQLATIAFHSLEDRWIKRFFRDAIDEEDEPEFALVQRKAIQATDEQNQVNPRGRSAKLRAIRRIRHQ</sequence>
<keyword evidence="2" id="KW-0489">Methyltransferase</keyword>
<evidence type="ECO:0000256" key="2">
    <source>
        <dbReference type="ARBA" id="ARBA00022603"/>
    </source>
</evidence>
<dbReference type="Gene3D" id="3.40.50.150">
    <property type="entry name" value="Vaccinia Virus protein VP39"/>
    <property type="match status" value="1"/>
</dbReference>
<feature type="compositionally biased region" description="Basic and acidic residues" evidence="5">
    <location>
        <begin position="1"/>
        <end position="17"/>
    </location>
</feature>
<keyword evidence="7" id="KW-1185">Reference proteome</keyword>
<gene>
    <name evidence="6" type="ORF">Ae201684_004060</name>
</gene>
<evidence type="ECO:0000256" key="1">
    <source>
        <dbReference type="ARBA" id="ARBA00010396"/>
    </source>
</evidence>
<evidence type="ECO:0000256" key="5">
    <source>
        <dbReference type="SAM" id="MobiDB-lite"/>
    </source>
</evidence>
<dbReference type="PIRSF" id="PIRSF004486">
    <property type="entry name" value="MraW"/>
    <property type="match status" value="1"/>
</dbReference>
<dbReference type="InterPro" id="IPR023397">
    <property type="entry name" value="SAM-dep_MeTrfase_MraW_recog"/>
</dbReference>
<comment type="similarity">
    <text evidence="1">Belongs to the methyltransferase superfamily. RsmH family.</text>
</comment>
<comment type="caution">
    <text evidence="6">The sequence shown here is derived from an EMBL/GenBank/DDBJ whole genome shotgun (WGS) entry which is preliminary data.</text>
</comment>
<name>A0A6G0XK13_9STRA</name>
<accession>A0A6G0XK13</accession>